<keyword evidence="2" id="KW-0646">Protease inhibitor</keyword>
<dbReference type="GO" id="GO:0005615">
    <property type="term" value="C:extracellular space"/>
    <property type="evidence" value="ECO:0007669"/>
    <property type="project" value="InterPro"/>
</dbReference>
<feature type="region of interest" description="Disordered" evidence="6">
    <location>
        <begin position="1"/>
        <end position="22"/>
    </location>
</feature>
<dbReference type="InterPro" id="IPR023795">
    <property type="entry name" value="Serpin_CS"/>
</dbReference>
<comment type="caution">
    <text evidence="8">The sequence shown here is derived from an EMBL/GenBank/DDBJ whole genome shotgun (WGS) entry which is preliminary data.</text>
</comment>
<dbReference type="EMBL" id="BQKI01000019">
    <property type="protein sequence ID" value="GJN11776.1"/>
    <property type="molecule type" value="Genomic_DNA"/>
</dbReference>
<accession>A0AAV5DMS3</accession>
<dbReference type="PANTHER" id="PTHR11461">
    <property type="entry name" value="SERINE PROTEASE INHIBITOR, SERPIN"/>
    <property type="match status" value="1"/>
</dbReference>
<dbReference type="PROSITE" id="PS00284">
    <property type="entry name" value="SERPIN"/>
    <property type="match status" value="1"/>
</dbReference>
<dbReference type="InterPro" id="IPR036186">
    <property type="entry name" value="Serpin_sf"/>
</dbReference>
<dbReference type="InterPro" id="IPR042178">
    <property type="entry name" value="Serpin_sf_1"/>
</dbReference>
<evidence type="ECO:0000313" key="8">
    <source>
        <dbReference type="EMBL" id="GJN11776.1"/>
    </source>
</evidence>
<dbReference type="SMART" id="SM00093">
    <property type="entry name" value="SERPIN"/>
    <property type="match status" value="1"/>
</dbReference>
<proteinExistence type="inferred from homology"/>
<dbReference type="AlphaFoldDB" id="A0AAV5DMS3"/>
<evidence type="ECO:0000256" key="4">
    <source>
        <dbReference type="ARBA" id="ARBA00049586"/>
    </source>
</evidence>
<dbReference type="GO" id="GO:0004867">
    <property type="term" value="F:serine-type endopeptidase inhibitor activity"/>
    <property type="evidence" value="ECO:0007669"/>
    <property type="project" value="InterPro"/>
</dbReference>
<evidence type="ECO:0000256" key="2">
    <source>
        <dbReference type="ARBA" id="ARBA00022690"/>
    </source>
</evidence>
<keyword evidence="3" id="KW-0722">Serine protease inhibitor</keyword>
<evidence type="ECO:0000256" key="6">
    <source>
        <dbReference type="SAM" id="MobiDB-lite"/>
    </source>
</evidence>
<keyword evidence="9" id="KW-1185">Reference proteome</keyword>
<evidence type="ECO:0000256" key="5">
    <source>
        <dbReference type="RuleBase" id="RU000411"/>
    </source>
</evidence>
<evidence type="ECO:0000259" key="7">
    <source>
        <dbReference type="SMART" id="SM00093"/>
    </source>
</evidence>
<evidence type="ECO:0000256" key="3">
    <source>
        <dbReference type="ARBA" id="ARBA00022900"/>
    </source>
</evidence>
<feature type="compositionally biased region" description="Polar residues" evidence="6">
    <location>
        <begin position="1"/>
        <end position="10"/>
    </location>
</feature>
<comment type="similarity">
    <text evidence="1 5">Belongs to the serpin family.</text>
</comment>
<reference evidence="8" key="1">
    <citation type="journal article" date="2018" name="DNA Res.">
        <title>Multiple hybrid de novo genome assembly of finger millet, an orphan allotetraploid crop.</title>
        <authorList>
            <person name="Hatakeyama M."/>
            <person name="Aluri S."/>
            <person name="Balachadran M.T."/>
            <person name="Sivarajan S.R."/>
            <person name="Patrignani A."/>
            <person name="Gruter S."/>
            <person name="Poveda L."/>
            <person name="Shimizu-Inatsugi R."/>
            <person name="Baeten J."/>
            <person name="Francoijs K.J."/>
            <person name="Nataraja K.N."/>
            <person name="Reddy Y.A.N."/>
            <person name="Phadnis S."/>
            <person name="Ravikumar R.L."/>
            <person name="Schlapbach R."/>
            <person name="Sreeman S.M."/>
            <person name="Shimizu K.K."/>
        </authorList>
    </citation>
    <scope>NUCLEOTIDE SEQUENCE</scope>
</reference>
<protein>
    <recommendedName>
        <fullName evidence="7">Serpin domain-containing protein</fullName>
    </recommendedName>
</protein>
<gene>
    <name evidence="8" type="primary">ga29997</name>
    <name evidence="8" type="ORF">PR202_ga29997</name>
</gene>
<dbReference type="InterPro" id="IPR023796">
    <property type="entry name" value="Serpin_dom"/>
</dbReference>
<sequence>MESAEASSATSHKKPRRSAGPGALTALTLRLTKQFAAPNKGNKNVIFSPLSIYSPLSLIAAGAGGETLDELLTVLGAGSRSDLAEFVGGVAERALANGSASGGPHVSFVCGVFHDGNLITNVLSPRNLSPDTRFVLANAIYFKGKWEKPFTEESTKVEKFHLLNGSTVNTPLMRKDGGRASSSPRTTGSRFHMCVFLPDARDGLLRLVDLASGPEDFIHDHLPTDKVDVGKLRLPRCKMSFESKLNQMLKEMGVGAAFDPDRANLSDMAEDDGSGLPLVVQDVFHKAIIEVNEEGTKAAAFTYGGMMVGCAAPWIPRQIVDFIADHPFFFFIIEQQSRAVVFAGYVLEPSKE</sequence>
<dbReference type="SUPFAM" id="SSF56574">
    <property type="entry name" value="Serpins"/>
    <property type="match status" value="1"/>
</dbReference>
<dbReference type="PANTHER" id="PTHR11461:SF209">
    <property type="entry name" value="SERPIN-Z8-RELATED"/>
    <property type="match status" value="1"/>
</dbReference>
<dbReference type="Gene3D" id="3.30.497.10">
    <property type="entry name" value="Antithrombin, subunit I, domain 2"/>
    <property type="match status" value="2"/>
</dbReference>
<organism evidence="8 9">
    <name type="scientific">Eleusine coracana subsp. coracana</name>
    <dbReference type="NCBI Taxonomy" id="191504"/>
    <lineage>
        <taxon>Eukaryota</taxon>
        <taxon>Viridiplantae</taxon>
        <taxon>Streptophyta</taxon>
        <taxon>Embryophyta</taxon>
        <taxon>Tracheophyta</taxon>
        <taxon>Spermatophyta</taxon>
        <taxon>Magnoliopsida</taxon>
        <taxon>Liliopsida</taxon>
        <taxon>Poales</taxon>
        <taxon>Poaceae</taxon>
        <taxon>PACMAD clade</taxon>
        <taxon>Chloridoideae</taxon>
        <taxon>Cynodonteae</taxon>
        <taxon>Eleusininae</taxon>
        <taxon>Eleusine</taxon>
    </lineage>
</organism>
<dbReference type="Pfam" id="PF00079">
    <property type="entry name" value="Serpin"/>
    <property type="match status" value="2"/>
</dbReference>
<evidence type="ECO:0000256" key="1">
    <source>
        <dbReference type="ARBA" id="ARBA00009500"/>
    </source>
</evidence>
<dbReference type="InterPro" id="IPR042185">
    <property type="entry name" value="Serpin_sf_2"/>
</dbReference>
<comment type="function">
    <text evidence="4">Probable serine protease inhibitor.</text>
</comment>
<dbReference type="Gene3D" id="2.30.39.10">
    <property type="entry name" value="Alpha-1-antitrypsin, domain 1"/>
    <property type="match status" value="1"/>
</dbReference>
<dbReference type="Proteomes" id="UP001054889">
    <property type="component" value="Unassembled WGS sequence"/>
</dbReference>
<dbReference type="InterPro" id="IPR000215">
    <property type="entry name" value="Serpin_fam"/>
</dbReference>
<evidence type="ECO:0000313" key="9">
    <source>
        <dbReference type="Proteomes" id="UP001054889"/>
    </source>
</evidence>
<name>A0AAV5DMS3_ELECO</name>
<reference evidence="8" key="2">
    <citation type="submission" date="2021-12" db="EMBL/GenBank/DDBJ databases">
        <title>Resequencing data analysis of finger millet.</title>
        <authorList>
            <person name="Hatakeyama M."/>
            <person name="Aluri S."/>
            <person name="Balachadran M.T."/>
            <person name="Sivarajan S.R."/>
            <person name="Poveda L."/>
            <person name="Shimizu-Inatsugi R."/>
            <person name="Schlapbach R."/>
            <person name="Sreeman S.M."/>
            <person name="Shimizu K.K."/>
        </authorList>
    </citation>
    <scope>NUCLEOTIDE SEQUENCE</scope>
</reference>
<feature type="domain" description="Serpin" evidence="7">
    <location>
        <begin position="29"/>
        <end position="349"/>
    </location>
</feature>